<organism evidence="3 4">
    <name type="scientific">Lichenicoccus roseus</name>
    <dbReference type="NCBI Taxonomy" id="2683649"/>
    <lineage>
        <taxon>Bacteria</taxon>
        <taxon>Pseudomonadati</taxon>
        <taxon>Pseudomonadota</taxon>
        <taxon>Alphaproteobacteria</taxon>
        <taxon>Acetobacterales</taxon>
        <taxon>Acetobacteraceae</taxon>
        <taxon>Lichenicoccus</taxon>
    </lineage>
</organism>
<keyword evidence="4" id="KW-1185">Reference proteome</keyword>
<dbReference type="EMBL" id="VCDI01000005">
    <property type="protein sequence ID" value="TLU71904.1"/>
    <property type="molecule type" value="Genomic_DNA"/>
</dbReference>
<evidence type="ECO:0000313" key="3">
    <source>
        <dbReference type="EMBL" id="TLU71904.1"/>
    </source>
</evidence>
<dbReference type="Pfam" id="PF13561">
    <property type="entry name" value="adh_short_C2"/>
    <property type="match status" value="1"/>
</dbReference>
<name>A0A5R9J2Q2_9PROT</name>
<dbReference type="InterPro" id="IPR036291">
    <property type="entry name" value="NAD(P)-bd_dom_sf"/>
</dbReference>
<dbReference type="Gene3D" id="3.40.50.720">
    <property type="entry name" value="NAD(P)-binding Rossmann-like Domain"/>
    <property type="match status" value="1"/>
</dbReference>
<dbReference type="GO" id="GO:0016491">
    <property type="term" value="F:oxidoreductase activity"/>
    <property type="evidence" value="ECO:0007669"/>
    <property type="project" value="UniProtKB-KW"/>
</dbReference>
<proteinExistence type="inferred from homology"/>
<dbReference type="PANTHER" id="PTHR43639:SF1">
    <property type="entry name" value="SHORT-CHAIN DEHYDROGENASE_REDUCTASE FAMILY PROTEIN"/>
    <property type="match status" value="1"/>
</dbReference>
<keyword evidence="2" id="KW-0560">Oxidoreductase</keyword>
<dbReference type="PRINTS" id="PR00081">
    <property type="entry name" value="GDHRDH"/>
</dbReference>
<dbReference type="CDD" id="cd05233">
    <property type="entry name" value="SDR_c"/>
    <property type="match status" value="1"/>
</dbReference>
<gene>
    <name evidence="3" type="ORF">FE263_15795</name>
</gene>
<evidence type="ECO:0000313" key="4">
    <source>
        <dbReference type="Proteomes" id="UP000305654"/>
    </source>
</evidence>
<dbReference type="SUPFAM" id="SSF51735">
    <property type="entry name" value="NAD(P)-binding Rossmann-fold domains"/>
    <property type="match status" value="1"/>
</dbReference>
<dbReference type="PANTHER" id="PTHR43639">
    <property type="entry name" value="OXIDOREDUCTASE, SHORT-CHAIN DEHYDROGENASE/REDUCTASE FAMILY (AFU_ORTHOLOGUE AFUA_5G02870)"/>
    <property type="match status" value="1"/>
</dbReference>
<evidence type="ECO:0000256" key="1">
    <source>
        <dbReference type="ARBA" id="ARBA00006484"/>
    </source>
</evidence>
<dbReference type="AlphaFoldDB" id="A0A5R9J2Q2"/>
<comment type="caution">
    <text evidence="3">The sequence shown here is derived from an EMBL/GenBank/DDBJ whole genome shotgun (WGS) entry which is preliminary data.</text>
</comment>
<accession>A0A5R9J2Q2</accession>
<reference evidence="3 4" key="1">
    <citation type="submission" date="2019-05" db="EMBL/GenBank/DDBJ databases">
        <authorList>
            <person name="Pankratov T."/>
            <person name="Grouzdev D."/>
        </authorList>
    </citation>
    <scope>NUCLEOTIDE SEQUENCE [LARGE SCALE GENOMIC DNA]</scope>
    <source>
        <strain evidence="3 4">KEBCLARHB70R</strain>
    </source>
</reference>
<protein>
    <submittedName>
        <fullName evidence="3">SDR family oxidoreductase</fullName>
    </submittedName>
</protein>
<dbReference type="Proteomes" id="UP000305654">
    <property type="component" value="Unassembled WGS sequence"/>
</dbReference>
<dbReference type="OrthoDB" id="9797020at2"/>
<comment type="similarity">
    <text evidence="1">Belongs to the short-chain dehydrogenases/reductases (SDR) family.</text>
</comment>
<evidence type="ECO:0000256" key="2">
    <source>
        <dbReference type="ARBA" id="ARBA00023002"/>
    </source>
</evidence>
<dbReference type="InterPro" id="IPR002347">
    <property type="entry name" value="SDR_fam"/>
</dbReference>
<sequence>MTFPLFPAKGGSIINIGSTVSTPAPADAAFYVGTRGLVDSILKSMAKEFAAWRISVDGVNPSFVVAEGTRSGGLAGGPFEETVVAFTPLGRTGELEDIAAAVASLASHEASGSQGNPVVPRGSAM</sequence>